<gene>
    <name evidence="5" type="ORF">Vqi01_42500</name>
</gene>
<dbReference type="InterPro" id="IPR029063">
    <property type="entry name" value="SAM-dependent_MTases_sf"/>
</dbReference>
<accession>A0ABQ4JFK3</accession>
<evidence type="ECO:0000256" key="2">
    <source>
        <dbReference type="ARBA" id="ARBA00022679"/>
    </source>
</evidence>
<evidence type="ECO:0000313" key="6">
    <source>
        <dbReference type="Proteomes" id="UP000653076"/>
    </source>
</evidence>
<evidence type="ECO:0000259" key="4">
    <source>
        <dbReference type="Pfam" id="PF01555"/>
    </source>
</evidence>
<dbReference type="Pfam" id="PF01555">
    <property type="entry name" value="N6_N4_Mtase"/>
    <property type="match status" value="1"/>
</dbReference>
<feature type="domain" description="DNA methylase N-4/N-6" evidence="4">
    <location>
        <begin position="17"/>
        <end position="98"/>
    </location>
</feature>
<dbReference type="EC" id="2.1.1.-" evidence="3"/>
<dbReference type="InterPro" id="IPR002941">
    <property type="entry name" value="DNA_methylase_N4/N6"/>
</dbReference>
<organism evidence="5 6">
    <name type="scientific">Micromonospora qiuiae</name>
    <dbReference type="NCBI Taxonomy" id="502268"/>
    <lineage>
        <taxon>Bacteria</taxon>
        <taxon>Bacillati</taxon>
        <taxon>Actinomycetota</taxon>
        <taxon>Actinomycetes</taxon>
        <taxon>Micromonosporales</taxon>
        <taxon>Micromonosporaceae</taxon>
        <taxon>Micromonospora</taxon>
    </lineage>
</organism>
<protein>
    <recommendedName>
        <fullName evidence="3">Methyltransferase</fullName>
        <ecNumber evidence="3">2.1.1.-</ecNumber>
    </recommendedName>
</protein>
<keyword evidence="6" id="KW-1185">Reference proteome</keyword>
<dbReference type="PRINTS" id="PR00508">
    <property type="entry name" value="S21N4MTFRASE"/>
</dbReference>
<name>A0ABQ4JFK3_9ACTN</name>
<dbReference type="Gene3D" id="3.40.50.150">
    <property type="entry name" value="Vaccinia Virus protein VP39"/>
    <property type="match status" value="1"/>
</dbReference>
<proteinExistence type="inferred from homology"/>
<dbReference type="InterPro" id="IPR001091">
    <property type="entry name" value="RM_Methyltransferase"/>
</dbReference>
<comment type="similarity">
    <text evidence="3">Belongs to the N(4)/N(6)-methyltransferase family.</text>
</comment>
<sequence>MADRQLSAAWMSVPQRSVWLVGQRPVAAQRHGKYVPGSAAHPQRMWPDLAAAAIIRYSRPGDLVLDPLAGVGTTLIEAVAAGRDTIGVEYEPDWVRLAHANLHRANRPGGTGQGMVLAGDATALSDVLPSALRGRVALVVTSPPHGRPLQGRVANHARRVDLAAGMNAVLAGCLPLLRPDATVVVTLRRHPNHPPVEPPDAIPAAGAGAGLTLIEHNIGVLADAHDGRLVPTSPVRPPATTTPRWDGFPLHPSAYEDIYVFRHQPTPDLVAPDQHGVRP</sequence>
<keyword evidence="2" id="KW-0808">Transferase</keyword>
<reference evidence="5 6" key="1">
    <citation type="submission" date="2021-01" db="EMBL/GenBank/DDBJ databases">
        <title>Whole genome shotgun sequence of Verrucosispora qiuiae NBRC 106684.</title>
        <authorList>
            <person name="Komaki H."/>
            <person name="Tamura T."/>
        </authorList>
    </citation>
    <scope>NUCLEOTIDE SEQUENCE [LARGE SCALE GENOMIC DNA]</scope>
    <source>
        <strain evidence="5 6">NBRC 106684</strain>
    </source>
</reference>
<keyword evidence="1" id="KW-0489">Methyltransferase</keyword>
<dbReference type="Proteomes" id="UP000653076">
    <property type="component" value="Unassembled WGS sequence"/>
</dbReference>
<evidence type="ECO:0000256" key="1">
    <source>
        <dbReference type="ARBA" id="ARBA00022603"/>
    </source>
</evidence>
<evidence type="ECO:0000313" key="5">
    <source>
        <dbReference type="EMBL" id="GIJ29088.1"/>
    </source>
</evidence>
<evidence type="ECO:0000256" key="3">
    <source>
        <dbReference type="RuleBase" id="RU362026"/>
    </source>
</evidence>
<dbReference type="EMBL" id="BOPC01000061">
    <property type="protein sequence ID" value="GIJ29088.1"/>
    <property type="molecule type" value="Genomic_DNA"/>
</dbReference>
<comment type="caution">
    <text evidence="5">The sequence shown here is derived from an EMBL/GenBank/DDBJ whole genome shotgun (WGS) entry which is preliminary data.</text>
</comment>
<dbReference type="SUPFAM" id="SSF53335">
    <property type="entry name" value="S-adenosyl-L-methionine-dependent methyltransferases"/>
    <property type="match status" value="1"/>
</dbReference>
<dbReference type="RefSeq" id="WP_204036566.1">
    <property type="nucleotide sequence ID" value="NZ_BOPC01000061.1"/>
</dbReference>